<comment type="similarity">
    <text evidence="1 4">Belongs to the alpha-carbonic anhydrase family.</text>
</comment>
<feature type="signal peptide" evidence="4">
    <location>
        <begin position="1"/>
        <end position="20"/>
    </location>
</feature>
<proteinExistence type="inferred from homology"/>
<protein>
    <recommendedName>
        <fullName evidence="4">Carbonic anhydrase</fullName>
        <ecNumber evidence="4">4.2.1.1</ecNumber>
    </recommendedName>
</protein>
<dbReference type="AlphaFoldDB" id="T1GY48"/>
<dbReference type="EC" id="4.2.1.1" evidence="4"/>
<dbReference type="Pfam" id="PF00194">
    <property type="entry name" value="Carb_anhydrase"/>
    <property type="match status" value="1"/>
</dbReference>
<evidence type="ECO:0000313" key="7">
    <source>
        <dbReference type="Proteomes" id="UP000015102"/>
    </source>
</evidence>
<dbReference type="Gene3D" id="3.10.200.10">
    <property type="entry name" value="Alpha carbonic anhydrase"/>
    <property type="match status" value="1"/>
</dbReference>
<sequence length="235" mass="26762">MKFSLIFGFVFVLAVQSACSASFGYANQAKWYDDFNQCSYKRQSPIELITSEAKISYDLPKLYFHNYDMLYPVNVKVENNGHTVNIDLPKVEPATSSLGQKIINQILPQIYGGPLHGDRFIAESLHFHWGSNDFHGSEHVIDSTRYTMEMHLLHRNSKYATVEEAREHADGLAVIAFLFQANETNYDYYGLSSLIEVLDKVQEYNTTAEVESFFNLATLVGDQLDADNYSPMKDL</sequence>
<dbReference type="STRING" id="36166.T1GY48"/>
<dbReference type="InterPro" id="IPR001148">
    <property type="entry name" value="CA_dom"/>
</dbReference>
<evidence type="ECO:0000313" key="6">
    <source>
        <dbReference type="EnsemblMetazoa" id="MESCA008768-PA"/>
    </source>
</evidence>
<reference evidence="6" key="2">
    <citation type="submission" date="2015-06" db="UniProtKB">
        <authorList>
            <consortium name="EnsemblMetazoa"/>
        </authorList>
    </citation>
    <scope>IDENTIFICATION</scope>
</reference>
<dbReference type="GO" id="GO:0008270">
    <property type="term" value="F:zinc ion binding"/>
    <property type="evidence" value="ECO:0007669"/>
    <property type="project" value="UniProtKB-UniRule"/>
</dbReference>
<organism evidence="6 7">
    <name type="scientific">Megaselia scalaris</name>
    <name type="common">Humpbacked fly</name>
    <name type="synonym">Phora scalaris</name>
    <dbReference type="NCBI Taxonomy" id="36166"/>
    <lineage>
        <taxon>Eukaryota</taxon>
        <taxon>Metazoa</taxon>
        <taxon>Ecdysozoa</taxon>
        <taxon>Arthropoda</taxon>
        <taxon>Hexapoda</taxon>
        <taxon>Insecta</taxon>
        <taxon>Pterygota</taxon>
        <taxon>Neoptera</taxon>
        <taxon>Endopterygota</taxon>
        <taxon>Diptera</taxon>
        <taxon>Brachycera</taxon>
        <taxon>Muscomorpha</taxon>
        <taxon>Platypezoidea</taxon>
        <taxon>Phoridae</taxon>
        <taxon>Megaseliini</taxon>
        <taxon>Megaselia</taxon>
    </lineage>
</organism>
<feature type="domain" description="Alpha-carbonic anhydrase" evidence="5">
    <location>
        <begin position="21"/>
        <end position="235"/>
    </location>
</feature>
<evidence type="ECO:0000256" key="2">
    <source>
        <dbReference type="ARBA" id="ARBA00022723"/>
    </source>
</evidence>
<dbReference type="GO" id="GO:0005737">
    <property type="term" value="C:cytoplasm"/>
    <property type="evidence" value="ECO:0007669"/>
    <property type="project" value="TreeGrafter"/>
</dbReference>
<comment type="function">
    <text evidence="4">Reversible hydration of carbon dioxide.</text>
</comment>
<dbReference type="EnsemblMetazoa" id="MESCA008768-RA">
    <property type="protein sequence ID" value="MESCA008768-PA"/>
    <property type="gene ID" value="MESCA008768"/>
</dbReference>
<keyword evidence="4" id="KW-0732">Signal</keyword>
<dbReference type="PROSITE" id="PS00162">
    <property type="entry name" value="ALPHA_CA_1"/>
    <property type="match status" value="1"/>
</dbReference>
<feature type="chain" id="PRO_5025077683" description="Carbonic anhydrase" evidence="4">
    <location>
        <begin position="21"/>
        <end position="235"/>
    </location>
</feature>
<comment type="catalytic activity">
    <reaction evidence="4">
        <text>hydrogencarbonate + H(+) = CO2 + H2O</text>
        <dbReference type="Rhea" id="RHEA:10748"/>
        <dbReference type="ChEBI" id="CHEBI:15377"/>
        <dbReference type="ChEBI" id="CHEBI:15378"/>
        <dbReference type="ChEBI" id="CHEBI:16526"/>
        <dbReference type="ChEBI" id="CHEBI:17544"/>
        <dbReference type="EC" id="4.2.1.1"/>
    </reaction>
</comment>
<dbReference type="Proteomes" id="UP000015102">
    <property type="component" value="Unassembled WGS sequence"/>
</dbReference>
<keyword evidence="2 4" id="KW-0479">Metal-binding</keyword>
<dbReference type="CDD" id="cd00326">
    <property type="entry name" value="alpha_CA"/>
    <property type="match status" value="1"/>
</dbReference>
<dbReference type="HOGENOM" id="CLU_039326_2_0_1"/>
<dbReference type="PANTHER" id="PTHR18952:SF137">
    <property type="entry name" value="CARBONIC ANHYDRASE"/>
    <property type="match status" value="1"/>
</dbReference>
<keyword evidence="3 4" id="KW-0862">Zinc</keyword>
<evidence type="ECO:0000256" key="3">
    <source>
        <dbReference type="ARBA" id="ARBA00022833"/>
    </source>
</evidence>
<accession>T1GY48</accession>
<evidence type="ECO:0000256" key="1">
    <source>
        <dbReference type="ARBA" id="ARBA00010718"/>
    </source>
</evidence>
<dbReference type="GO" id="GO:0004089">
    <property type="term" value="F:carbonate dehydratase activity"/>
    <property type="evidence" value="ECO:0007669"/>
    <property type="project" value="UniProtKB-UniRule"/>
</dbReference>
<keyword evidence="4" id="KW-0456">Lyase</keyword>
<dbReference type="SUPFAM" id="SSF51069">
    <property type="entry name" value="Carbonic anhydrase"/>
    <property type="match status" value="1"/>
</dbReference>
<dbReference type="InterPro" id="IPR018338">
    <property type="entry name" value="Carbonic_anhydrase_a-class_CS"/>
</dbReference>
<dbReference type="SMART" id="SM01057">
    <property type="entry name" value="Carb_anhydrase"/>
    <property type="match status" value="1"/>
</dbReference>
<dbReference type="PANTHER" id="PTHR18952">
    <property type="entry name" value="CARBONIC ANHYDRASE"/>
    <property type="match status" value="1"/>
</dbReference>
<comment type="cofactor">
    <cofactor evidence="4">
        <name>Zn(2+)</name>
        <dbReference type="ChEBI" id="CHEBI:29105"/>
    </cofactor>
</comment>
<dbReference type="OMA" id="SEHYSIC"/>
<dbReference type="EMBL" id="CAQQ02388008">
    <property type="status" value="NOT_ANNOTATED_CDS"/>
    <property type="molecule type" value="Genomic_DNA"/>
</dbReference>
<keyword evidence="7" id="KW-1185">Reference proteome</keyword>
<dbReference type="InterPro" id="IPR036398">
    <property type="entry name" value="CA_dom_sf"/>
</dbReference>
<name>T1GY48_MEGSC</name>
<dbReference type="PROSITE" id="PS51144">
    <property type="entry name" value="ALPHA_CA_2"/>
    <property type="match status" value="1"/>
</dbReference>
<evidence type="ECO:0000256" key="4">
    <source>
        <dbReference type="RuleBase" id="RU367011"/>
    </source>
</evidence>
<dbReference type="InterPro" id="IPR023561">
    <property type="entry name" value="Carbonic_anhydrase_a-class"/>
</dbReference>
<reference evidence="7" key="1">
    <citation type="submission" date="2013-02" db="EMBL/GenBank/DDBJ databases">
        <authorList>
            <person name="Hughes D."/>
        </authorList>
    </citation>
    <scope>NUCLEOTIDE SEQUENCE</scope>
    <source>
        <strain>Durham</strain>
        <strain evidence="7">NC isolate 2 -- Noor lab</strain>
    </source>
</reference>
<evidence type="ECO:0000259" key="5">
    <source>
        <dbReference type="PROSITE" id="PS51144"/>
    </source>
</evidence>